<dbReference type="PANTHER" id="PTHR43081">
    <property type="entry name" value="ADENYLATE CYCLASE, TERMINAL-DIFFERENTIATION SPECIFIC-RELATED"/>
    <property type="match status" value="1"/>
</dbReference>
<dbReference type="PANTHER" id="PTHR43081:SF17">
    <property type="entry name" value="BLL5647 PROTEIN"/>
    <property type="match status" value="1"/>
</dbReference>
<dbReference type="RefSeq" id="WP_198883426.1">
    <property type="nucleotide sequence ID" value="NZ_JAEKJA010000017.1"/>
</dbReference>
<feature type="transmembrane region" description="Helical" evidence="4">
    <location>
        <begin position="38"/>
        <end position="57"/>
    </location>
</feature>
<evidence type="ECO:0000256" key="2">
    <source>
        <dbReference type="ARBA" id="ARBA00022475"/>
    </source>
</evidence>
<dbReference type="CDD" id="cd07302">
    <property type="entry name" value="CHD"/>
    <property type="match status" value="1"/>
</dbReference>
<gene>
    <name evidence="6" type="ORF">JCR33_17560</name>
</gene>
<keyword evidence="4" id="KW-1133">Transmembrane helix</keyword>
<dbReference type="InterPro" id="IPR029787">
    <property type="entry name" value="Nucleotide_cyclase"/>
</dbReference>
<comment type="caution">
    <text evidence="6">The sequence shown here is derived from an EMBL/GenBank/DDBJ whole genome shotgun (WGS) entry which is preliminary data.</text>
</comment>
<name>A0A934ITP9_9HYPH</name>
<feature type="transmembrane region" description="Helical" evidence="4">
    <location>
        <begin position="69"/>
        <end position="89"/>
    </location>
</feature>
<dbReference type="SMART" id="SM00044">
    <property type="entry name" value="CYCc"/>
    <property type="match status" value="1"/>
</dbReference>
<dbReference type="Pfam" id="PF00211">
    <property type="entry name" value="Guanylate_cyc"/>
    <property type="match status" value="1"/>
</dbReference>
<protein>
    <submittedName>
        <fullName evidence="6">Adenylate/guanylate cyclase domain-containing protein</fullName>
    </submittedName>
</protein>
<reference evidence="6" key="1">
    <citation type="submission" date="2020-12" db="EMBL/GenBank/DDBJ databases">
        <title>Bacterial taxonomy.</title>
        <authorList>
            <person name="Pan X."/>
        </authorList>
    </citation>
    <scope>NUCLEOTIDE SEQUENCE</scope>
    <source>
        <strain evidence="6">B2012</strain>
    </source>
</reference>
<dbReference type="GO" id="GO:0035556">
    <property type="term" value="P:intracellular signal transduction"/>
    <property type="evidence" value="ECO:0007669"/>
    <property type="project" value="InterPro"/>
</dbReference>
<feature type="transmembrane region" description="Helical" evidence="4">
    <location>
        <begin position="152"/>
        <end position="171"/>
    </location>
</feature>
<evidence type="ECO:0000313" key="6">
    <source>
        <dbReference type="EMBL" id="MBJ3777519.1"/>
    </source>
</evidence>
<proteinExistence type="predicted"/>
<sequence length="452" mass="48497">MIAKSLTRHLGLPEGAADRMPARVFQLVLAEEERSERLIGWVQLLIVIATGTLYLIAPRPTDANSMFQPVPAVLTTYAVFTIVRIVASYRGFLPGWFLVLSMIADVAQLYTLIFTIHIAYAQPPAFYLKVPTFAYIFVLIAIRALRFDARFVITQGLLAAAGWILLTLYPIQAEGPGVITRSFVAYMTDSLVLLGAEFDKVFTILLVTAVLALSLTRARRTLITAVRESAATRDMRRYFGTGVADAITSRETAAMAGDAQDRDAAILMLDLRGFTAFAADRPPRAVVDTLTRYHRLVVPIIERHGGVVDKFLGDGVMATFGALTPSATAAADCLAALQEIVDARAEWDAGLVAAGLPAVPINGAAVAGRVVAATLGSEARLEFTVIGQAANLAAKLEKFNKETGTIALTTDETLSRARAAGFAGDLSDLGPMRVAGADGQLHLWAMTDERSG</sequence>
<organism evidence="6 7">
    <name type="scientific">Acuticoccus mangrovi</name>
    <dbReference type="NCBI Taxonomy" id="2796142"/>
    <lineage>
        <taxon>Bacteria</taxon>
        <taxon>Pseudomonadati</taxon>
        <taxon>Pseudomonadota</taxon>
        <taxon>Alphaproteobacteria</taxon>
        <taxon>Hyphomicrobiales</taxon>
        <taxon>Amorphaceae</taxon>
        <taxon>Acuticoccus</taxon>
    </lineage>
</organism>
<evidence type="ECO:0000259" key="5">
    <source>
        <dbReference type="PROSITE" id="PS50125"/>
    </source>
</evidence>
<keyword evidence="2" id="KW-1003">Cell membrane</keyword>
<evidence type="ECO:0000256" key="4">
    <source>
        <dbReference type="SAM" id="Phobius"/>
    </source>
</evidence>
<dbReference type="SUPFAM" id="SSF55073">
    <property type="entry name" value="Nucleotide cyclase"/>
    <property type="match status" value="1"/>
</dbReference>
<keyword evidence="4" id="KW-0812">Transmembrane</keyword>
<dbReference type="EMBL" id="JAEKJA010000017">
    <property type="protein sequence ID" value="MBJ3777519.1"/>
    <property type="molecule type" value="Genomic_DNA"/>
</dbReference>
<comment type="subcellular location">
    <subcellularLocation>
        <location evidence="1">Cell membrane</location>
        <topology evidence="1">Multi-pass membrane protein</topology>
    </subcellularLocation>
</comment>
<dbReference type="Gene3D" id="3.30.70.1230">
    <property type="entry name" value="Nucleotide cyclase"/>
    <property type="match status" value="1"/>
</dbReference>
<evidence type="ECO:0000256" key="1">
    <source>
        <dbReference type="ARBA" id="ARBA00004651"/>
    </source>
</evidence>
<feature type="transmembrane region" description="Helical" evidence="4">
    <location>
        <begin position="126"/>
        <end position="145"/>
    </location>
</feature>
<feature type="domain" description="Guanylate cyclase" evidence="5">
    <location>
        <begin position="265"/>
        <end position="397"/>
    </location>
</feature>
<evidence type="ECO:0000256" key="3">
    <source>
        <dbReference type="ARBA" id="ARBA00023136"/>
    </source>
</evidence>
<dbReference type="GO" id="GO:0004016">
    <property type="term" value="F:adenylate cyclase activity"/>
    <property type="evidence" value="ECO:0007669"/>
    <property type="project" value="UniProtKB-ARBA"/>
</dbReference>
<keyword evidence="3 4" id="KW-0472">Membrane</keyword>
<dbReference type="GO" id="GO:0006171">
    <property type="term" value="P:cAMP biosynthetic process"/>
    <property type="evidence" value="ECO:0007669"/>
    <property type="project" value="TreeGrafter"/>
</dbReference>
<dbReference type="InterPro" id="IPR001054">
    <property type="entry name" value="A/G_cyclase"/>
</dbReference>
<dbReference type="InterPro" id="IPR050697">
    <property type="entry name" value="Adenylyl/Guanylyl_Cyclase_3/4"/>
</dbReference>
<dbReference type="PROSITE" id="PS50125">
    <property type="entry name" value="GUANYLATE_CYCLASE_2"/>
    <property type="match status" value="1"/>
</dbReference>
<dbReference type="AlphaFoldDB" id="A0A934ITP9"/>
<dbReference type="Proteomes" id="UP000609531">
    <property type="component" value="Unassembled WGS sequence"/>
</dbReference>
<dbReference type="GO" id="GO:0005886">
    <property type="term" value="C:plasma membrane"/>
    <property type="evidence" value="ECO:0007669"/>
    <property type="project" value="UniProtKB-SubCell"/>
</dbReference>
<accession>A0A934ITP9</accession>
<feature type="transmembrane region" description="Helical" evidence="4">
    <location>
        <begin position="191"/>
        <end position="213"/>
    </location>
</feature>
<feature type="transmembrane region" description="Helical" evidence="4">
    <location>
        <begin position="96"/>
        <end position="120"/>
    </location>
</feature>
<evidence type="ECO:0000313" key="7">
    <source>
        <dbReference type="Proteomes" id="UP000609531"/>
    </source>
</evidence>
<keyword evidence="7" id="KW-1185">Reference proteome</keyword>